<dbReference type="InterPro" id="IPR004841">
    <property type="entry name" value="AA-permease/SLC12A_dom"/>
</dbReference>
<evidence type="ECO:0000313" key="8">
    <source>
        <dbReference type="EMBL" id="KAA0189627.1"/>
    </source>
</evidence>
<keyword evidence="4 5" id="KW-0472">Membrane</keyword>
<gene>
    <name evidence="8" type="ORF">FBUS_10964</name>
</gene>
<dbReference type="Pfam" id="PF03522">
    <property type="entry name" value="SLC12"/>
    <property type="match status" value="1"/>
</dbReference>
<dbReference type="InterPro" id="IPR018491">
    <property type="entry name" value="SLC12_C"/>
</dbReference>
<evidence type="ECO:0000256" key="2">
    <source>
        <dbReference type="ARBA" id="ARBA00022692"/>
    </source>
</evidence>
<evidence type="ECO:0000256" key="5">
    <source>
        <dbReference type="SAM" id="Phobius"/>
    </source>
</evidence>
<dbReference type="GO" id="GO:0006884">
    <property type="term" value="P:cell volume homeostasis"/>
    <property type="evidence" value="ECO:0007669"/>
    <property type="project" value="TreeGrafter"/>
</dbReference>
<dbReference type="GO" id="GO:0055075">
    <property type="term" value="P:potassium ion homeostasis"/>
    <property type="evidence" value="ECO:0007669"/>
    <property type="project" value="TreeGrafter"/>
</dbReference>
<comment type="caution">
    <text evidence="8">The sequence shown here is derived from an EMBL/GenBank/DDBJ whole genome shotgun (WGS) entry which is preliminary data.</text>
</comment>
<keyword evidence="2 5" id="KW-0812">Transmembrane</keyword>
<sequence length="211" mass="24313">MSPLIDALGRPNYRRPTFRYFNWVTALLGMIGCLIMCLLIEPIYTLVALAILLTLVFVLYQRHLEYSWGSIGQALLFHQVRKYLLLLDSSKEHVKYWRLQLLLLVSNPRSSASLVQFMNGLKKGGLYVIAHVVHGDPDETADGPDECIKQRWYWTQYVKFLKVKAFVEVTVDTNIRRAISHLIRISGLGAMRPNTVCLGFYDSRTCRVSRF</sequence>
<dbReference type="AlphaFoldDB" id="A0A8E0VJP3"/>
<dbReference type="PANTHER" id="PTHR11827:SF72">
    <property type="entry name" value="GH08340P"/>
    <property type="match status" value="1"/>
</dbReference>
<dbReference type="EMBL" id="LUCM01007617">
    <property type="protein sequence ID" value="KAA0189627.1"/>
    <property type="molecule type" value="Genomic_DNA"/>
</dbReference>
<feature type="transmembrane region" description="Helical" evidence="5">
    <location>
        <begin position="20"/>
        <end position="37"/>
    </location>
</feature>
<feature type="domain" description="Amino acid permease/ SLC12A" evidence="6">
    <location>
        <begin position="15"/>
        <end position="102"/>
    </location>
</feature>
<keyword evidence="9" id="KW-1185">Reference proteome</keyword>
<dbReference type="GO" id="GO:0015379">
    <property type="term" value="F:potassium:chloride symporter activity"/>
    <property type="evidence" value="ECO:0007669"/>
    <property type="project" value="TreeGrafter"/>
</dbReference>
<keyword evidence="3 5" id="KW-1133">Transmembrane helix</keyword>
<name>A0A8E0VJP3_9TREM</name>
<feature type="domain" description="SLC12A transporter C-terminal" evidence="7">
    <location>
        <begin position="113"/>
        <end position="201"/>
    </location>
</feature>
<accession>A0A8E0VJP3</accession>
<dbReference type="OrthoDB" id="2020542at2759"/>
<evidence type="ECO:0000313" key="9">
    <source>
        <dbReference type="Proteomes" id="UP000728185"/>
    </source>
</evidence>
<feature type="transmembrane region" description="Helical" evidence="5">
    <location>
        <begin position="43"/>
        <end position="60"/>
    </location>
</feature>
<evidence type="ECO:0000256" key="3">
    <source>
        <dbReference type="ARBA" id="ARBA00022989"/>
    </source>
</evidence>
<evidence type="ECO:0000256" key="4">
    <source>
        <dbReference type="ARBA" id="ARBA00023136"/>
    </source>
</evidence>
<dbReference type="Proteomes" id="UP000728185">
    <property type="component" value="Unassembled WGS sequence"/>
</dbReference>
<dbReference type="InterPro" id="IPR004842">
    <property type="entry name" value="SLC12A_fam"/>
</dbReference>
<comment type="subcellular location">
    <subcellularLocation>
        <location evidence="1">Membrane</location>
        <topology evidence="1">Multi-pass membrane protein</topology>
    </subcellularLocation>
</comment>
<evidence type="ECO:0000259" key="6">
    <source>
        <dbReference type="Pfam" id="PF00324"/>
    </source>
</evidence>
<dbReference type="GO" id="GO:0055064">
    <property type="term" value="P:chloride ion homeostasis"/>
    <property type="evidence" value="ECO:0007669"/>
    <property type="project" value="TreeGrafter"/>
</dbReference>
<evidence type="ECO:0000256" key="1">
    <source>
        <dbReference type="ARBA" id="ARBA00004141"/>
    </source>
</evidence>
<dbReference type="PANTHER" id="PTHR11827">
    <property type="entry name" value="SOLUTE CARRIER FAMILY 12, CATION COTRANSPORTERS"/>
    <property type="match status" value="1"/>
</dbReference>
<reference evidence="8" key="1">
    <citation type="submission" date="2019-05" db="EMBL/GenBank/DDBJ databases">
        <title>Annotation for the trematode Fasciolopsis buski.</title>
        <authorList>
            <person name="Choi Y.-J."/>
        </authorList>
    </citation>
    <scope>NUCLEOTIDE SEQUENCE</scope>
    <source>
        <strain evidence="8">HT</strain>
        <tissue evidence="8">Whole worm</tissue>
    </source>
</reference>
<proteinExistence type="predicted"/>
<dbReference type="Pfam" id="PF00324">
    <property type="entry name" value="AA_permease"/>
    <property type="match status" value="1"/>
</dbReference>
<organism evidence="8 9">
    <name type="scientific">Fasciolopsis buskii</name>
    <dbReference type="NCBI Taxonomy" id="27845"/>
    <lineage>
        <taxon>Eukaryota</taxon>
        <taxon>Metazoa</taxon>
        <taxon>Spiralia</taxon>
        <taxon>Lophotrochozoa</taxon>
        <taxon>Platyhelminthes</taxon>
        <taxon>Trematoda</taxon>
        <taxon>Digenea</taxon>
        <taxon>Plagiorchiida</taxon>
        <taxon>Echinostomata</taxon>
        <taxon>Echinostomatoidea</taxon>
        <taxon>Fasciolidae</taxon>
        <taxon>Fasciolopsis</taxon>
    </lineage>
</organism>
<dbReference type="GO" id="GO:0016020">
    <property type="term" value="C:membrane"/>
    <property type="evidence" value="ECO:0007669"/>
    <property type="project" value="UniProtKB-SubCell"/>
</dbReference>
<evidence type="ECO:0000259" key="7">
    <source>
        <dbReference type="Pfam" id="PF03522"/>
    </source>
</evidence>
<protein>
    <submittedName>
        <fullName evidence="8">Solute carrier family 12 member 9</fullName>
    </submittedName>
</protein>